<dbReference type="PANTHER" id="PTHR36434:SF1">
    <property type="entry name" value="MEMBRANE PROTEASE YUGP-RELATED"/>
    <property type="match status" value="1"/>
</dbReference>
<comment type="caution">
    <text evidence="2">The sequence shown here is derived from an EMBL/GenBank/DDBJ whole genome shotgun (WGS) entry which is preliminary data.</text>
</comment>
<organism evidence="2 3">
    <name type="scientific">Mucilaginibacter terrae</name>
    <dbReference type="NCBI Taxonomy" id="1955052"/>
    <lineage>
        <taxon>Bacteria</taxon>
        <taxon>Pseudomonadati</taxon>
        <taxon>Bacteroidota</taxon>
        <taxon>Sphingobacteriia</taxon>
        <taxon>Sphingobacteriales</taxon>
        <taxon>Sphingobacteriaceae</taxon>
        <taxon>Mucilaginibacter</taxon>
    </lineage>
</organism>
<dbReference type="GO" id="GO:0006508">
    <property type="term" value="P:proteolysis"/>
    <property type="evidence" value="ECO:0007669"/>
    <property type="project" value="UniProtKB-KW"/>
</dbReference>
<keyword evidence="1" id="KW-0472">Membrane</keyword>
<dbReference type="PANTHER" id="PTHR36434">
    <property type="entry name" value="MEMBRANE PROTEASE YUGP-RELATED"/>
    <property type="match status" value="1"/>
</dbReference>
<accession>A0ABU3GXB1</accession>
<keyword evidence="1" id="KW-0812">Transmembrane</keyword>
<dbReference type="InterPro" id="IPR007395">
    <property type="entry name" value="Zn_peptidase_2"/>
</dbReference>
<dbReference type="Proteomes" id="UP001258315">
    <property type="component" value="Unassembled WGS sequence"/>
</dbReference>
<name>A0ABU3GXB1_9SPHI</name>
<keyword evidence="2" id="KW-0378">Hydrolase</keyword>
<dbReference type="RefSeq" id="WP_311951727.1">
    <property type="nucleotide sequence ID" value="NZ_JAVLVU010000001.1"/>
</dbReference>
<feature type="transmembrane region" description="Helical" evidence="1">
    <location>
        <begin position="162"/>
        <end position="181"/>
    </location>
</feature>
<sequence length="245" mass="27239">MNNYLIILNYIGAGGLNSGWLLMIAIAIISMIVQWRFRSKFKEYAEIPLTSGLSGAEVAERMLRDHGISNVQVMSVEGQLTDHYNPENRTVNLSPDVYHSRSVAAAAVAAHECGHAVQHAQSYSWLSFRSAMVPIVQTASTMVQWTLMIGVMLLFFSNSPTVLFIGVVALGVVTAFSFVTLPVEFDASRRALAWLDNNYNVMQTKQEHAEAKDALWWAAMTYVVAALSSLATLLYYLQLLNSRRD</sequence>
<evidence type="ECO:0000313" key="3">
    <source>
        <dbReference type="Proteomes" id="UP001258315"/>
    </source>
</evidence>
<evidence type="ECO:0000256" key="1">
    <source>
        <dbReference type="SAM" id="Phobius"/>
    </source>
</evidence>
<protein>
    <submittedName>
        <fullName evidence="2">Zn-dependent membrane protease YugP</fullName>
    </submittedName>
</protein>
<dbReference type="GO" id="GO:0008233">
    <property type="term" value="F:peptidase activity"/>
    <property type="evidence" value="ECO:0007669"/>
    <property type="project" value="UniProtKB-KW"/>
</dbReference>
<feature type="transmembrane region" description="Helical" evidence="1">
    <location>
        <begin position="131"/>
        <end position="156"/>
    </location>
</feature>
<dbReference type="EMBL" id="JAVLVU010000001">
    <property type="protein sequence ID" value="MDT3404402.1"/>
    <property type="molecule type" value="Genomic_DNA"/>
</dbReference>
<feature type="transmembrane region" description="Helical" evidence="1">
    <location>
        <begin position="214"/>
        <end position="237"/>
    </location>
</feature>
<keyword evidence="2" id="KW-0645">Protease</keyword>
<keyword evidence="1" id="KW-1133">Transmembrane helix</keyword>
<gene>
    <name evidence="2" type="ORF">QE417_003474</name>
</gene>
<keyword evidence="3" id="KW-1185">Reference proteome</keyword>
<reference evidence="3" key="1">
    <citation type="submission" date="2023-07" db="EMBL/GenBank/DDBJ databases">
        <title>Functional and genomic diversity of the sorghum phyllosphere microbiome.</title>
        <authorList>
            <person name="Shade A."/>
        </authorList>
    </citation>
    <scope>NUCLEOTIDE SEQUENCE [LARGE SCALE GENOMIC DNA]</scope>
    <source>
        <strain evidence="3">SORGH_AS_0422</strain>
    </source>
</reference>
<evidence type="ECO:0000313" key="2">
    <source>
        <dbReference type="EMBL" id="MDT3404402.1"/>
    </source>
</evidence>
<dbReference type="Pfam" id="PF04298">
    <property type="entry name" value="Zn_peptidase_2"/>
    <property type="match status" value="1"/>
</dbReference>
<feature type="transmembrane region" description="Helical" evidence="1">
    <location>
        <begin position="6"/>
        <end position="33"/>
    </location>
</feature>
<proteinExistence type="predicted"/>